<comment type="caution">
    <text evidence="4">The sequence shown here is derived from an EMBL/GenBank/DDBJ whole genome shotgun (WGS) entry which is preliminary data.</text>
</comment>
<dbReference type="OrthoDB" id="9811471at2"/>
<name>A0A161SNG9_9BRAD</name>
<dbReference type="Pfam" id="PF01425">
    <property type="entry name" value="Amidase"/>
    <property type="match status" value="1"/>
</dbReference>
<dbReference type="PROSITE" id="PS00571">
    <property type="entry name" value="AMIDASES"/>
    <property type="match status" value="1"/>
</dbReference>
<dbReference type="InterPro" id="IPR036928">
    <property type="entry name" value="AS_sf"/>
</dbReference>
<dbReference type="InterPro" id="IPR020556">
    <property type="entry name" value="Amidase_CS"/>
</dbReference>
<evidence type="ECO:0000313" key="5">
    <source>
        <dbReference type="Proteomes" id="UP000076574"/>
    </source>
</evidence>
<evidence type="ECO:0000313" key="4">
    <source>
        <dbReference type="EMBL" id="KZD22162.1"/>
    </source>
</evidence>
<dbReference type="PANTHER" id="PTHR11895:SF170">
    <property type="entry name" value="AMIDASE"/>
    <property type="match status" value="1"/>
</dbReference>
<dbReference type="RefSeq" id="WP_068734617.1">
    <property type="nucleotide sequence ID" value="NZ_LVYV01000023.1"/>
</dbReference>
<dbReference type="STRING" id="943830.A4A58_08870"/>
<evidence type="ECO:0000259" key="3">
    <source>
        <dbReference type="Pfam" id="PF01425"/>
    </source>
</evidence>
<dbReference type="Gene3D" id="3.90.1300.10">
    <property type="entry name" value="Amidase signature (AS) domain"/>
    <property type="match status" value="1"/>
</dbReference>
<dbReference type="AlphaFoldDB" id="A0A161SNG9"/>
<protein>
    <recommendedName>
        <fullName evidence="2">Indoleacetamide hydrolase</fullName>
    </recommendedName>
</protein>
<organism evidence="4 5">
    <name type="scientific">Tardiphaga robiniae</name>
    <dbReference type="NCBI Taxonomy" id="943830"/>
    <lineage>
        <taxon>Bacteria</taxon>
        <taxon>Pseudomonadati</taxon>
        <taxon>Pseudomonadota</taxon>
        <taxon>Alphaproteobacteria</taxon>
        <taxon>Hyphomicrobiales</taxon>
        <taxon>Nitrobacteraceae</taxon>
        <taxon>Tardiphaga</taxon>
    </lineage>
</organism>
<reference evidence="4 5" key="1">
    <citation type="submission" date="2016-03" db="EMBL/GenBank/DDBJ databases">
        <title>Microsymbionts genomes from the relict species Vavilovia formosa (Stev.) Fed.</title>
        <authorList>
            <person name="Kopat V."/>
            <person name="Chirak E."/>
            <person name="Kimeklis A."/>
            <person name="Andronov E."/>
        </authorList>
    </citation>
    <scope>NUCLEOTIDE SEQUENCE [LARGE SCALE GENOMIC DNA]</scope>
    <source>
        <strain evidence="4 5">Vaf07</strain>
    </source>
</reference>
<keyword evidence="5" id="KW-1185">Reference proteome</keyword>
<dbReference type="PANTHER" id="PTHR11895">
    <property type="entry name" value="TRANSAMIDASE"/>
    <property type="match status" value="1"/>
</dbReference>
<comment type="function">
    <text evidence="1">Hydrolyzes indole-3-acetamide (IAM) into indole-3-acetic acid (IAA).</text>
</comment>
<sequence length="504" mass="53758">MAVSLPTPDQLLAVADQCGLALSDEDVTSFRALMQGSVDAYNVVAAMPDEVPEVKYPRTPGYRPAPEENTRNAWYRKSVVKGAPSGKLKGKTVALKDNIMLAGVPMMNGSSTLEGYVPDFDATIVTRMLDAGAEIMGKVHCESFCMSGGSHTNSTGNVHNPHKMGYSAGGSSSGSAVVVALGEVDMAIGGDQGGSIRMPSSFSGTYGMKPTWGLVPYTGIMPIEIFVDHTGPMTSNVADNALLLEVLAGDDGYDPRIKSPEVPEYTKALGVGVKGMKIAIVKEGFEQLGAEDAVNRSVREAAKRFADLGATVETISIPMHLTAAAVWTPIGTEGMTQTMMVGDGYGLSRSDLYSTSLMDAHRGWRGQADSLSETTKLLLLFGTYINNNFGPRFYGKALNISRRVTAAYDKALASYDLLLMPTTPMKATPLPAPGAPREEVVGRAFEMISNTSPFDISHHPAMSIPCGMVDGLPVGLMLVGKHFDEMTIYRAAHAFEQCGDWKSM</sequence>
<dbReference type="NCBIfam" id="NF005565">
    <property type="entry name" value="PRK07235.1"/>
    <property type="match status" value="1"/>
</dbReference>
<proteinExistence type="predicted"/>
<dbReference type="GO" id="GO:0003824">
    <property type="term" value="F:catalytic activity"/>
    <property type="evidence" value="ECO:0007669"/>
    <property type="project" value="InterPro"/>
</dbReference>
<dbReference type="InterPro" id="IPR000120">
    <property type="entry name" value="Amidase"/>
</dbReference>
<dbReference type="Gene3D" id="1.10.20.60">
    <property type="entry name" value="Glu-tRNAGln amidotransferase C subunit, N-terminal domain"/>
    <property type="match status" value="1"/>
</dbReference>
<gene>
    <name evidence="4" type="ORF">A4A58_08870</name>
</gene>
<dbReference type="Proteomes" id="UP000076574">
    <property type="component" value="Unassembled WGS sequence"/>
</dbReference>
<evidence type="ECO:0000256" key="1">
    <source>
        <dbReference type="ARBA" id="ARBA00003871"/>
    </source>
</evidence>
<feature type="domain" description="Amidase" evidence="3">
    <location>
        <begin position="68"/>
        <end position="487"/>
    </location>
</feature>
<dbReference type="InterPro" id="IPR023631">
    <property type="entry name" value="Amidase_dom"/>
</dbReference>
<accession>A0A161SNG9</accession>
<evidence type="ECO:0000256" key="2">
    <source>
        <dbReference type="ARBA" id="ARBA00021874"/>
    </source>
</evidence>
<dbReference type="EMBL" id="LVYV01000023">
    <property type="protein sequence ID" value="KZD22162.1"/>
    <property type="molecule type" value="Genomic_DNA"/>
</dbReference>
<dbReference type="SUPFAM" id="SSF75304">
    <property type="entry name" value="Amidase signature (AS) enzymes"/>
    <property type="match status" value="1"/>
</dbReference>